<protein>
    <submittedName>
        <fullName evidence="1">Uncharacterized protein</fullName>
    </submittedName>
</protein>
<proteinExistence type="predicted"/>
<dbReference type="EMBL" id="JAUNZN010000003">
    <property type="protein sequence ID" value="KAK4825099.1"/>
    <property type="molecule type" value="Genomic_DNA"/>
</dbReference>
<dbReference type="AlphaFoldDB" id="A0AAN7NIQ4"/>
<organism evidence="1 2">
    <name type="scientific">Mycteria americana</name>
    <name type="common">Wood stork</name>
    <dbReference type="NCBI Taxonomy" id="33587"/>
    <lineage>
        <taxon>Eukaryota</taxon>
        <taxon>Metazoa</taxon>
        <taxon>Chordata</taxon>
        <taxon>Craniata</taxon>
        <taxon>Vertebrata</taxon>
        <taxon>Euteleostomi</taxon>
        <taxon>Archelosauria</taxon>
        <taxon>Archosauria</taxon>
        <taxon>Dinosauria</taxon>
        <taxon>Saurischia</taxon>
        <taxon>Theropoda</taxon>
        <taxon>Coelurosauria</taxon>
        <taxon>Aves</taxon>
        <taxon>Neognathae</taxon>
        <taxon>Neoaves</taxon>
        <taxon>Aequornithes</taxon>
        <taxon>Ciconiiformes</taxon>
        <taxon>Ciconiidae</taxon>
        <taxon>Mycteria</taxon>
    </lineage>
</organism>
<evidence type="ECO:0000313" key="2">
    <source>
        <dbReference type="Proteomes" id="UP001333110"/>
    </source>
</evidence>
<sequence length="132" mass="14894">MQTLPGDFVWRNTHAAHPFWSPALLMSLTVRSHFVFNFGKACYWICYCERHLDGAHMPPKQTETDVPDSSATHFVLWPKHVPQANLCRVAHSLPSSSEKHVAPETVSCCVGLFSSRQSKIVSHTNHALEEQL</sequence>
<gene>
    <name evidence="1" type="ORF">QYF61_023369</name>
</gene>
<comment type="caution">
    <text evidence="1">The sequence shown here is derived from an EMBL/GenBank/DDBJ whole genome shotgun (WGS) entry which is preliminary data.</text>
</comment>
<dbReference type="Proteomes" id="UP001333110">
    <property type="component" value="Unassembled WGS sequence"/>
</dbReference>
<reference evidence="1 2" key="1">
    <citation type="journal article" date="2023" name="J. Hered.">
        <title>Chromosome-level genome of the wood stork (Mycteria americana) provides insight into avian chromosome evolution.</title>
        <authorList>
            <person name="Flamio R. Jr."/>
            <person name="Ramstad K.M."/>
        </authorList>
    </citation>
    <scope>NUCLEOTIDE SEQUENCE [LARGE SCALE GENOMIC DNA]</scope>
    <source>
        <strain evidence="1">JAX WOST 10</strain>
    </source>
</reference>
<name>A0AAN7NIQ4_MYCAM</name>
<keyword evidence="2" id="KW-1185">Reference proteome</keyword>
<evidence type="ECO:0000313" key="1">
    <source>
        <dbReference type="EMBL" id="KAK4825099.1"/>
    </source>
</evidence>
<accession>A0AAN7NIQ4</accession>